<organism evidence="1 2">
    <name type="scientific">Sphagnum jensenii</name>
    <dbReference type="NCBI Taxonomy" id="128206"/>
    <lineage>
        <taxon>Eukaryota</taxon>
        <taxon>Viridiplantae</taxon>
        <taxon>Streptophyta</taxon>
        <taxon>Embryophyta</taxon>
        <taxon>Bryophyta</taxon>
        <taxon>Sphagnophytina</taxon>
        <taxon>Sphagnopsida</taxon>
        <taxon>Sphagnales</taxon>
        <taxon>Sphagnaceae</taxon>
        <taxon>Sphagnum</taxon>
    </lineage>
</organism>
<dbReference type="EMBL" id="OZ023716">
    <property type="protein sequence ID" value="CAK9864967.1"/>
    <property type="molecule type" value="Genomic_DNA"/>
</dbReference>
<name>A0ABP1AQW3_9BRYO</name>
<evidence type="ECO:0000313" key="2">
    <source>
        <dbReference type="Proteomes" id="UP001497522"/>
    </source>
</evidence>
<sequence length="129" mass="14362">MLISEMEDQLHTFDYIEGFVVMNNQDPINGLKSVCRSSCERHEQQHVTYSNSSFQRAVLLGSCRWLQPRRCWSGSREQSLEDVGSFALHPVAPVQHGRLLLQVSEPGPRCGSELACTATVGRAACRTLG</sequence>
<keyword evidence="2" id="KW-1185">Reference proteome</keyword>
<dbReference type="Gene3D" id="3.40.462.10">
    <property type="entry name" value="FAD-linked oxidases, C-terminal domain"/>
    <property type="match status" value="1"/>
</dbReference>
<dbReference type="Proteomes" id="UP001497522">
    <property type="component" value="Chromosome 15"/>
</dbReference>
<accession>A0ABP1AQW3</accession>
<evidence type="ECO:0000313" key="1">
    <source>
        <dbReference type="EMBL" id="CAK9864967.1"/>
    </source>
</evidence>
<gene>
    <name evidence="1" type="ORF">CSSPJE1EN2_LOCUS7962</name>
</gene>
<reference evidence="1" key="1">
    <citation type="submission" date="2024-03" db="EMBL/GenBank/DDBJ databases">
        <authorList>
            <consortium name="ELIXIR-Norway"/>
            <consortium name="Elixir Norway"/>
        </authorList>
    </citation>
    <scope>NUCLEOTIDE SEQUENCE</scope>
</reference>
<proteinExistence type="predicted"/>
<dbReference type="InterPro" id="IPR016170">
    <property type="entry name" value="Cytok_DH_C_sf"/>
</dbReference>
<protein>
    <submittedName>
        <fullName evidence="1">Uncharacterized protein</fullName>
    </submittedName>
</protein>